<protein>
    <submittedName>
        <fullName evidence="1">Uncharacterized protein</fullName>
    </submittedName>
</protein>
<name>A0A367Q2L5_9NOSO</name>
<proteinExistence type="predicted"/>
<reference evidence="1" key="1">
    <citation type="submission" date="2016-04" db="EMBL/GenBank/DDBJ databases">
        <authorList>
            <person name="Tabuchi Yagui T.R."/>
        </authorList>
    </citation>
    <scope>NUCLEOTIDE SEQUENCE [LARGE SCALE GENOMIC DNA]</scope>
    <source>
        <strain evidence="1">NIES-26</strain>
    </source>
</reference>
<dbReference type="Proteomes" id="UP000252107">
    <property type="component" value="Unassembled WGS sequence"/>
</dbReference>
<gene>
    <name evidence="1" type="ORF">A6770_33145</name>
</gene>
<sequence length="172" mass="18863">MIQPHILELAKQGDTEAIACLMNRHLQPKGITATVILKNTCLQVILESVQVPNQQALVTFVHKGITSLDAASIKRVKVSWQQTGEQSPAWCEEFTLGIAETELEVVDDEDDSTPHLLTVSITLSGDKTSGLTTQNFESIANKMTKDIFAYFSDAFIQKVSVSNGSSTIVQER</sequence>
<organism evidence="1 2">
    <name type="scientific">Nostoc minutum NIES-26</name>
    <dbReference type="NCBI Taxonomy" id="1844469"/>
    <lineage>
        <taxon>Bacteria</taxon>
        <taxon>Bacillati</taxon>
        <taxon>Cyanobacteriota</taxon>
        <taxon>Cyanophyceae</taxon>
        <taxon>Nostocales</taxon>
        <taxon>Nostocaceae</taxon>
        <taxon>Nostoc</taxon>
    </lineage>
</organism>
<keyword evidence="2" id="KW-1185">Reference proteome</keyword>
<evidence type="ECO:0000313" key="2">
    <source>
        <dbReference type="Proteomes" id="UP000252107"/>
    </source>
</evidence>
<dbReference type="EMBL" id="LXQD01000349">
    <property type="protein sequence ID" value="RCJ18416.1"/>
    <property type="molecule type" value="Genomic_DNA"/>
</dbReference>
<accession>A0A367Q2L5</accession>
<dbReference type="AlphaFoldDB" id="A0A367Q2L5"/>
<evidence type="ECO:0000313" key="1">
    <source>
        <dbReference type="EMBL" id="RCJ18416.1"/>
    </source>
</evidence>
<comment type="caution">
    <text evidence="1">The sequence shown here is derived from an EMBL/GenBank/DDBJ whole genome shotgun (WGS) entry which is preliminary data.</text>
</comment>